<dbReference type="Proteomes" id="UP000324767">
    <property type="component" value="Unassembled WGS sequence"/>
</dbReference>
<sequence>MHINNVNTVALALLSTLAAPAVAFWRLPCKTPIVVERADPVISPGKPSGHVHTIMGGNGFSFTMDYASTQSSTCSSCTVIGDKSNYWVPTLYYHAQNGSFISVDQTGGATVYYEQRATYPGKTLQAFPEGFRMVAGNPMLRNFTDTEAQDAVRYACLNYNGPATPETNAFPTVNCPSGLRAEVYFPSCWDGVNLDSADHKSHMAYPVGGYDHGTCPDSHPQPLISLFYEVIWNTPDFANDWYGSGQPFVWSMGDATGYGYHGDFVNGWDVNLLQEAVDQCTSDSGKVEDCPVFKLTPDSQAEGCMIGVQVDEPTQGVLSALPGCNQVTTGPGQATPGGACGATTTISAPAPFFKDLTSSLHWYYAGCGSDGIGGRTLTGPSQTLDNMTVETCVDFCISQGYSIAGTEYVTQCYCGNSVPSAAAPIAGLVGACTDKCGGDDTEYCGGYGAISLYEKSPQLLQVPHSNKVAAASTTAATALVSSVAPSSTIAAAVAIASSLASNVTLPVGWKAYGCYSDNLNPRSLGFNGWWDQPVTSSGCTNFCNANGYSIAGTENAGQCFCGNELLQSTQQPSSACNMVCLGDQREICGGSGTLSVFSSGQLSSRKARRAHKHRRGEAHHLDVMS</sequence>
<evidence type="ECO:0000313" key="4">
    <source>
        <dbReference type="EMBL" id="KAA6407731.1"/>
    </source>
</evidence>
<dbReference type="Pfam" id="PF01822">
    <property type="entry name" value="WSC"/>
    <property type="match status" value="2"/>
</dbReference>
<dbReference type="InterPro" id="IPR018535">
    <property type="entry name" value="DUF1996"/>
</dbReference>
<keyword evidence="2" id="KW-0732">Signal</keyword>
<dbReference type="OrthoDB" id="74764at2759"/>
<gene>
    <name evidence="4" type="ORF">FRX48_08569</name>
</gene>
<dbReference type="PROSITE" id="PS51212">
    <property type="entry name" value="WSC"/>
    <property type="match status" value="2"/>
</dbReference>
<reference evidence="4 5" key="1">
    <citation type="submission" date="2019-09" db="EMBL/GenBank/DDBJ databases">
        <title>The hologenome of the rock-dwelling lichen Lasallia pustulata.</title>
        <authorList>
            <person name="Greshake Tzovaras B."/>
            <person name="Segers F."/>
            <person name="Bicker A."/>
            <person name="Dal Grande F."/>
            <person name="Otte J."/>
            <person name="Hankeln T."/>
            <person name="Schmitt I."/>
            <person name="Ebersberger I."/>
        </authorList>
    </citation>
    <scope>NUCLEOTIDE SEQUENCE [LARGE SCALE GENOMIC DNA]</scope>
    <source>
        <strain evidence="4">A1-1</strain>
    </source>
</reference>
<dbReference type="EMBL" id="VXIT01000016">
    <property type="protein sequence ID" value="KAA6407731.1"/>
    <property type="molecule type" value="Genomic_DNA"/>
</dbReference>
<dbReference type="Pfam" id="PF09362">
    <property type="entry name" value="DUF1996"/>
    <property type="match status" value="1"/>
</dbReference>
<protein>
    <recommendedName>
        <fullName evidence="3">WSC domain-containing protein</fullName>
    </recommendedName>
</protein>
<comment type="caution">
    <text evidence="4">The sequence shown here is derived from an EMBL/GenBank/DDBJ whole genome shotgun (WGS) entry which is preliminary data.</text>
</comment>
<feature type="domain" description="WSC" evidence="3">
    <location>
        <begin position="508"/>
        <end position="600"/>
    </location>
</feature>
<dbReference type="PANTHER" id="PTHR43662:SF3">
    <property type="entry name" value="DOMAIN PROTEIN, PUTATIVE (AFU_ORTHOLOGUE AFUA_6G11970)-RELATED"/>
    <property type="match status" value="1"/>
</dbReference>
<feature type="compositionally biased region" description="Basic residues" evidence="1">
    <location>
        <begin position="605"/>
        <end position="617"/>
    </location>
</feature>
<feature type="domain" description="WSC" evidence="3">
    <location>
        <begin position="361"/>
        <end position="456"/>
    </location>
</feature>
<feature type="region of interest" description="Disordered" evidence="1">
    <location>
        <begin position="603"/>
        <end position="625"/>
    </location>
</feature>
<feature type="signal peptide" evidence="2">
    <location>
        <begin position="1"/>
        <end position="23"/>
    </location>
</feature>
<evidence type="ECO:0000313" key="5">
    <source>
        <dbReference type="Proteomes" id="UP000324767"/>
    </source>
</evidence>
<dbReference type="AlphaFoldDB" id="A0A5M8PEJ8"/>
<proteinExistence type="predicted"/>
<name>A0A5M8PEJ8_9LECA</name>
<accession>A0A5M8PEJ8</accession>
<organism evidence="4 5">
    <name type="scientific">Lasallia pustulata</name>
    <dbReference type="NCBI Taxonomy" id="136370"/>
    <lineage>
        <taxon>Eukaryota</taxon>
        <taxon>Fungi</taxon>
        <taxon>Dikarya</taxon>
        <taxon>Ascomycota</taxon>
        <taxon>Pezizomycotina</taxon>
        <taxon>Lecanoromycetes</taxon>
        <taxon>OSLEUM clade</taxon>
        <taxon>Umbilicariomycetidae</taxon>
        <taxon>Umbilicariales</taxon>
        <taxon>Umbilicariaceae</taxon>
        <taxon>Lasallia</taxon>
    </lineage>
</organism>
<evidence type="ECO:0000256" key="1">
    <source>
        <dbReference type="SAM" id="MobiDB-lite"/>
    </source>
</evidence>
<evidence type="ECO:0000256" key="2">
    <source>
        <dbReference type="SAM" id="SignalP"/>
    </source>
</evidence>
<evidence type="ECO:0000259" key="3">
    <source>
        <dbReference type="PROSITE" id="PS51212"/>
    </source>
</evidence>
<dbReference type="SMART" id="SM00321">
    <property type="entry name" value="WSC"/>
    <property type="match status" value="2"/>
</dbReference>
<dbReference type="InterPro" id="IPR002889">
    <property type="entry name" value="WSC_carb-bd"/>
</dbReference>
<feature type="chain" id="PRO_5024411811" description="WSC domain-containing protein" evidence="2">
    <location>
        <begin position="24"/>
        <end position="625"/>
    </location>
</feature>
<dbReference type="PANTHER" id="PTHR43662">
    <property type="match status" value="1"/>
</dbReference>